<evidence type="ECO:0000259" key="1">
    <source>
        <dbReference type="PROSITE" id="PS50943"/>
    </source>
</evidence>
<dbReference type="InterPro" id="IPR001387">
    <property type="entry name" value="Cro/C1-type_HTH"/>
</dbReference>
<dbReference type="Gene3D" id="1.10.260.40">
    <property type="entry name" value="lambda repressor-like DNA-binding domains"/>
    <property type="match status" value="1"/>
</dbReference>
<protein>
    <submittedName>
        <fullName evidence="2">Helix-turn-helix domain-containing protein</fullName>
    </submittedName>
</protein>
<proteinExistence type="predicted"/>
<comment type="caution">
    <text evidence="2">The sequence shown here is derived from an EMBL/GenBank/DDBJ whole genome shotgun (WGS) entry which is preliminary data.</text>
</comment>
<keyword evidence="3" id="KW-1185">Reference proteome</keyword>
<sequence>MHPRETAAAFLRARRDRVTPEAAGLPGGGDRRVPGLRRTEVAMIAGVSVEYYTRLERGNLRGVSPGVLDALGRALRLDPVEREYLHDLARLATVPARPATPVAPPGPVPPALLQIIEGMPHLPAYVANHRMDVLACNSLGRALYAPLWSTAGNEGNLARFGFLDPAARSFYPDWAEMARFAAGFLRRETARDPGDQQLAALVAELSARSQDFRQAWAAQEVTALRAAKRIHHPLVGDIALQMDTLQAIGNDGLSVVVYTPIAGAGGAEALALLEMQAPAPQHPAEVRR</sequence>
<dbReference type="Pfam" id="PF17765">
    <property type="entry name" value="MLTR_LBD"/>
    <property type="match status" value="1"/>
</dbReference>
<dbReference type="InterPro" id="IPR010982">
    <property type="entry name" value="Lambda_DNA-bd_dom_sf"/>
</dbReference>
<dbReference type="Gene3D" id="3.30.450.180">
    <property type="match status" value="1"/>
</dbReference>
<dbReference type="Proteomes" id="UP001197247">
    <property type="component" value="Unassembled WGS sequence"/>
</dbReference>
<dbReference type="EMBL" id="JAHBAY010000002">
    <property type="protein sequence ID" value="MBT0768650.1"/>
    <property type="molecule type" value="Genomic_DNA"/>
</dbReference>
<organism evidence="2 3">
    <name type="scientific">Kineosporia corallincola</name>
    <dbReference type="NCBI Taxonomy" id="2835133"/>
    <lineage>
        <taxon>Bacteria</taxon>
        <taxon>Bacillati</taxon>
        <taxon>Actinomycetota</taxon>
        <taxon>Actinomycetes</taxon>
        <taxon>Kineosporiales</taxon>
        <taxon>Kineosporiaceae</taxon>
        <taxon>Kineosporia</taxon>
    </lineage>
</organism>
<dbReference type="SUPFAM" id="SSF47413">
    <property type="entry name" value="lambda repressor-like DNA-binding domains"/>
    <property type="match status" value="1"/>
</dbReference>
<feature type="domain" description="HTH cro/C1-type" evidence="1">
    <location>
        <begin position="35"/>
        <end position="82"/>
    </location>
</feature>
<dbReference type="InterPro" id="IPR041413">
    <property type="entry name" value="MLTR_LBD"/>
</dbReference>
<dbReference type="PANTHER" id="PTHR35010">
    <property type="entry name" value="BLL4672 PROTEIN-RELATED"/>
    <property type="match status" value="1"/>
</dbReference>
<dbReference type="RefSeq" id="WP_214154943.1">
    <property type="nucleotide sequence ID" value="NZ_JAHBAY010000002.1"/>
</dbReference>
<evidence type="ECO:0000313" key="2">
    <source>
        <dbReference type="EMBL" id="MBT0768650.1"/>
    </source>
</evidence>
<name>A0ABS5TC43_9ACTN</name>
<gene>
    <name evidence="2" type="ORF">KIH74_06910</name>
</gene>
<accession>A0ABS5TC43</accession>
<evidence type="ECO:0000313" key="3">
    <source>
        <dbReference type="Proteomes" id="UP001197247"/>
    </source>
</evidence>
<dbReference type="CDD" id="cd00093">
    <property type="entry name" value="HTH_XRE"/>
    <property type="match status" value="1"/>
</dbReference>
<dbReference type="PROSITE" id="PS50943">
    <property type="entry name" value="HTH_CROC1"/>
    <property type="match status" value="1"/>
</dbReference>
<dbReference type="Pfam" id="PF13560">
    <property type="entry name" value="HTH_31"/>
    <property type="match status" value="1"/>
</dbReference>
<dbReference type="SMART" id="SM00530">
    <property type="entry name" value="HTH_XRE"/>
    <property type="match status" value="1"/>
</dbReference>
<reference evidence="2 3" key="1">
    <citation type="submission" date="2021-05" db="EMBL/GenBank/DDBJ databases">
        <title>Kineosporia and Streptomyces sp. nov. two new marine actinobacteria isolated from Coral.</title>
        <authorList>
            <person name="Buangrab K."/>
            <person name="Sutthacheep M."/>
            <person name="Yeemin T."/>
            <person name="Harunari E."/>
            <person name="Igarashi Y."/>
            <person name="Kanchanasin P."/>
            <person name="Tanasupawat S."/>
            <person name="Phongsopitanun W."/>
        </authorList>
    </citation>
    <scope>NUCLEOTIDE SEQUENCE [LARGE SCALE GENOMIC DNA]</scope>
    <source>
        <strain evidence="2 3">J2-2</strain>
    </source>
</reference>
<dbReference type="PANTHER" id="PTHR35010:SF2">
    <property type="entry name" value="BLL4672 PROTEIN"/>
    <property type="match status" value="1"/>
</dbReference>